<evidence type="ECO:0000313" key="7">
    <source>
        <dbReference type="EMBL" id="CAF1059972.1"/>
    </source>
</evidence>
<dbReference type="EMBL" id="CAJNOL010000428">
    <property type="protein sequence ID" value="CAF1059972.1"/>
    <property type="molecule type" value="Genomic_DNA"/>
</dbReference>
<protein>
    <submittedName>
        <fullName evidence="4">Uncharacterized protein</fullName>
    </submittedName>
</protein>
<accession>A0A814A3Y4</accession>
<evidence type="ECO:0000313" key="8">
    <source>
        <dbReference type="Proteomes" id="UP000663870"/>
    </source>
</evidence>
<evidence type="ECO:0000313" key="6">
    <source>
        <dbReference type="EMBL" id="CAF1046160.1"/>
    </source>
</evidence>
<evidence type="ECO:0000313" key="4">
    <source>
        <dbReference type="EMBL" id="CAF0909106.1"/>
    </source>
</evidence>
<dbReference type="EMBL" id="CAJNOO010000194">
    <property type="protein sequence ID" value="CAF0851273.1"/>
    <property type="molecule type" value="Genomic_DNA"/>
</dbReference>
<feature type="chain" id="PRO_5044131863" evidence="1">
    <location>
        <begin position="24"/>
        <end position="80"/>
    </location>
</feature>
<evidence type="ECO:0000256" key="1">
    <source>
        <dbReference type="SAM" id="SignalP"/>
    </source>
</evidence>
<dbReference type="EMBL" id="CAJNOL010000397">
    <property type="protein sequence ID" value="CAF1046160.1"/>
    <property type="molecule type" value="Genomic_DNA"/>
</dbReference>
<gene>
    <name evidence="6" type="ORF">JXQ802_LOCUS16406</name>
    <name evidence="7" type="ORF">JXQ802_LOCUS17116</name>
    <name evidence="5" type="ORF">PYM288_LOCUS11945</name>
    <name evidence="3" type="ORF">RFH988_LOCUS6469</name>
    <name evidence="4" type="ORF">SEV965_LOCUS6043</name>
    <name evidence="2" type="ORF">ZHD862_LOCUS4152</name>
</gene>
<dbReference type="Proteomes" id="UP000663870">
    <property type="component" value="Unassembled WGS sequence"/>
</dbReference>
<evidence type="ECO:0000313" key="3">
    <source>
        <dbReference type="EMBL" id="CAF0851273.1"/>
    </source>
</evidence>
<comment type="caution">
    <text evidence="4">The sequence shown here is derived from an EMBL/GenBank/DDBJ whole genome shotgun (WGS) entry which is preliminary data.</text>
</comment>
<evidence type="ECO:0000313" key="5">
    <source>
        <dbReference type="EMBL" id="CAF0947651.1"/>
    </source>
</evidence>
<dbReference type="EMBL" id="CAJNOH010000213">
    <property type="protein sequence ID" value="CAF0947651.1"/>
    <property type="molecule type" value="Genomic_DNA"/>
</dbReference>
<keyword evidence="8" id="KW-1185">Reference proteome</keyword>
<dbReference type="Proteomes" id="UP000663864">
    <property type="component" value="Unassembled WGS sequence"/>
</dbReference>
<evidence type="ECO:0000313" key="2">
    <source>
        <dbReference type="EMBL" id="CAF0836563.1"/>
    </source>
</evidence>
<feature type="signal peptide" evidence="1">
    <location>
        <begin position="1"/>
        <end position="23"/>
    </location>
</feature>
<keyword evidence="1" id="KW-0732">Signal</keyword>
<dbReference type="EMBL" id="CAJNOT010000097">
    <property type="protein sequence ID" value="CAF0836563.1"/>
    <property type="molecule type" value="Genomic_DNA"/>
</dbReference>
<dbReference type="Proteomes" id="UP000663882">
    <property type="component" value="Unassembled WGS sequence"/>
</dbReference>
<dbReference type="Proteomes" id="UP000663889">
    <property type="component" value="Unassembled WGS sequence"/>
</dbReference>
<sequence>MNFRLCFLWFVVIILSLSPHVSSADKKGTERKCIAQCMDYCTNESESGIPPDLCNNACITMCYSARYDANNMDIDWEDDQ</sequence>
<dbReference type="EMBL" id="CAJNOU010000193">
    <property type="protein sequence ID" value="CAF0909106.1"/>
    <property type="molecule type" value="Genomic_DNA"/>
</dbReference>
<reference evidence="4" key="1">
    <citation type="submission" date="2021-02" db="EMBL/GenBank/DDBJ databases">
        <authorList>
            <person name="Nowell W R."/>
        </authorList>
    </citation>
    <scope>NUCLEOTIDE SEQUENCE</scope>
</reference>
<name>A0A814A3Y4_9BILA</name>
<dbReference type="OrthoDB" id="9971153at2759"/>
<proteinExistence type="predicted"/>
<evidence type="ECO:0000313" key="9">
    <source>
        <dbReference type="Proteomes" id="UP000663889"/>
    </source>
</evidence>
<dbReference type="Proteomes" id="UP000663854">
    <property type="component" value="Unassembled WGS sequence"/>
</dbReference>
<organism evidence="4 9">
    <name type="scientific">Rotaria sordida</name>
    <dbReference type="NCBI Taxonomy" id="392033"/>
    <lineage>
        <taxon>Eukaryota</taxon>
        <taxon>Metazoa</taxon>
        <taxon>Spiralia</taxon>
        <taxon>Gnathifera</taxon>
        <taxon>Rotifera</taxon>
        <taxon>Eurotatoria</taxon>
        <taxon>Bdelloidea</taxon>
        <taxon>Philodinida</taxon>
        <taxon>Philodinidae</taxon>
        <taxon>Rotaria</taxon>
    </lineage>
</organism>
<dbReference type="AlphaFoldDB" id="A0A814A3Y4"/>